<dbReference type="Proteomes" id="UP000612746">
    <property type="component" value="Unassembled WGS sequence"/>
</dbReference>
<evidence type="ECO:0000256" key="1">
    <source>
        <dbReference type="ARBA" id="ARBA00022448"/>
    </source>
</evidence>
<dbReference type="Pfam" id="PF16213">
    <property type="entry name" value="DCB"/>
    <property type="match status" value="1"/>
</dbReference>
<dbReference type="OrthoDB" id="294853at2759"/>
<organism evidence="7 8">
    <name type="scientific">Umbelopsis vinacea</name>
    <dbReference type="NCBI Taxonomy" id="44442"/>
    <lineage>
        <taxon>Eukaryota</taxon>
        <taxon>Fungi</taxon>
        <taxon>Fungi incertae sedis</taxon>
        <taxon>Mucoromycota</taxon>
        <taxon>Mucoromycotina</taxon>
        <taxon>Umbelopsidomycetes</taxon>
        <taxon>Umbelopsidales</taxon>
        <taxon>Umbelopsidaceae</taxon>
        <taxon>Umbelopsis</taxon>
    </lineage>
</organism>
<evidence type="ECO:0000313" key="7">
    <source>
        <dbReference type="EMBL" id="KAG2188094.1"/>
    </source>
</evidence>
<feature type="compositionally biased region" description="Basic and acidic residues" evidence="3">
    <location>
        <begin position="502"/>
        <end position="518"/>
    </location>
</feature>
<feature type="domain" description="Mon2 C-terminal" evidence="5">
    <location>
        <begin position="1257"/>
        <end position="1704"/>
    </location>
</feature>
<evidence type="ECO:0000256" key="3">
    <source>
        <dbReference type="SAM" id="MobiDB-lite"/>
    </source>
</evidence>
<feature type="domain" description="Mon2/Sec7/BIG1-like dimerisation and cyclophilin-binding" evidence="6">
    <location>
        <begin position="3"/>
        <end position="176"/>
    </location>
</feature>
<gene>
    <name evidence="7" type="ORF">INT44_000845</name>
</gene>
<evidence type="ECO:0000256" key="2">
    <source>
        <dbReference type="ARBA" id="ARBA00022927"/>
    </source>
</evidence>
<feature type="region of interest" description="Disordered" evidence="3">
    <location>
        <begin position="496"/>
        <end position="518"/>
    </location>
</feature>
<evidence type="ECO:0000259" key="4">
    <source>
        <dbReference type="Pfam" id="PF12783"/>
    </source>
</evidence>
<name>A0A8H7URB4_9FUNG</name>
<evidence type="ECO:0008006" key="9">
    <source>
        <dbReference type="Google" id="ProtNLM"/>
    </source>
</evidence>
<dbReference type="PANTHER" id="PTHR10663:SF333">
    <property type="entry name" value="PROTEIN MON2 HOMOLOG"/>
    <property type="match status" value="1"/>
</dbReference>
<feature type="region of interest" description="Disordered" evidence="3">
    <location>
        <begin position="682"/>
        <end position="701"/>
    </location>
</feature>
<evidence type="ECO:0000313" key="8">
    <source>
        <dbReference type="Proteomes" id="UP000612746"/>
    </source>
</evidence>
<feature type="domain" description="Mon2 C-terminal" evidence="5">
    <location>
        <begin position="999"/>
        <end position="1251"/>
    </location>
</feature>
<evidence type="ECO:0000259" key="6">
    <source>
        <dbReference type="Pfam" id="PF16213"/>
    </source>
</evidence>
<evidence type="ECO:0000259" key="5">
    <source>
        <dbReference type="Pfam" id="PF16206"/>
    </source>
</evidence>
<proteinExistence type="predicted"/>
<dbReference type="InterPro" id="IPR032817">
    <property type="entry name" value="Mon2_C"/>
</dbReference>
<protein>
    <recommendedName>
        <fullName evidence="9">Protein MON2 homolog</fullName>
    </recommendedName>
</protein>
<accession>A0A8H7URB4</accession>
<reference evidence="7" key="1">
    <citation type="submission" date="2020-12" db="EMBL/GenBank/DDBJ databases">
        <title>Metabolic potential, ecology and presence of endohyphal bacteria is reflected in genomic diversity of Mucoromycotina.</title>
        <authorList>
            <person name="Muszewska A."/>
            <person name="Okrasinska A."/>
            <person name="Steczkiewicz K."/>
            <person name="Drgas O."/>
            <person name="Orlowska M."/>
            <person name="Perlinska-Lenart U."/>
            <person name="Aleksandrzak-Piekarczyk T."/>
            <person name="Szatraj K."/>
            <person name="Zielenkiewicz U."/>
            <person name="Pilsyk S."/>
            <person name="Malc E."/>
            <person name="Mieczkowski P."/>
            <person name="Kruszewska J.S."/>
            <person name="Biernat P."/>
            <person name="Pawlowska J."/>
        </authorList>
    </citation>
    <scope>NUCLEOTIDE SEQUENCE</scope>
    <source>
        <strain evidence="7">WA0000051536</strain>
    </source>
</reference>
<comment type="caution">
    <text evidence="7">The sequence shown here is derived from an EMBL/GenBank/DDBJ whole genome shotgun (WGS) entry which is preliminary data.</text>
</comment>
<dbReference type="InterPro" id="IPR032691">
    <property type="entry name" value="Mon2/Sec7/BIG1-like_HUS"/>
</dbReference>
<dbReference type="GO" id="GO:0015031">
    <property type="term" value="P:protein transport"/>
    <property type="evidence" value="ECO:0007669"/>
    <property type="project" value="UniProtKB-KW"/>
</dbReference>
<sequence length="1791" mass="197756">MSGLIAFLQSELLSLSGEAKRKHPEIKEAAERTSAVLRTFKERPGHNVAEDLTKTDEVLRPFLLACETKQVKLVVIAIGCIQKLITFNAIPEQSVNAILKTLNDIMIHGVEIQLKILQTILPLLTNYHTIHGDVLAEALLICFRLQDSKVVVVNNTAAATLRQLVIHVFDKVAKEDAILAEGNEHHGTDLALKCVHTTLLTNIYHRILDLQPRKITISPEETIELYPSAADAYYLFQDLCLLTNGEATQFLRLHHLSRTFGLELIESVLTNHIQLFKSHPDMTVLLKEKVCPLIIKTFSDKHDFPQTMRLTRVIYILVKQFSNILIMETEIFLSMFVKVLEPDHPLWQRVLAMEIFRGVCADPTLIRSIYNWYDKQASSTDIFQDMITGFGRLAAEKPQLLGVNQGGRESLDSGQGSYLLHSSSQNLSAAEPGLSTSASTMRIQCIDQLDKADPPSIPETYLYYLALVCLNTLADGMAGYVLPIFASGSHKLNGSMSATTTDDNHPGKDAASPQKDDPDITENIVLVTDMATVAWPGLLAAMSFYLSAKLDEDLFQAVMRSYQNFTNVCGALKLTVPRDAFLTNLCRNAVPTIPMISSSRSETNIAGSSSSLSTLASGALSYSELSAQQQQMLANIALSEKNLYCLRVLLNVAMFLGNMLDQSWYLVLETLQQADFLLFSRPSQKGSSSSNPPTPVRRQTSTLTLSAATHLSPQQAAQAAANATADADHITLISASMGRIFDNTKYLDDGSFVAFTKALCRMSSEASGAPLSDTDASLGSNSSKAKLFNNKSFAIEKLRFIATLNMERLINPQTSFTAWDIIVKHLITTANYPFTPSAIRAQTCESISDIVISAMNVELSTNKDDHEKVQLKLLSALSQCIIDSSNPAVDNGDQTGVHISRTSSEAQKMALETLNRLLQMSGHSLSNGWSLVFDMLTCIATGANILNEAGHDDGTLAVPSDADSPKLRRASSDMMSSSGSKASMGLVRIAFSSLQLICTDFLSLLDPDSLRQCIATLGCFSTQKDDLNISLTAVGLLWNVSDFILTKKQELEKSGLGEEEASQKVTTADYSIDRKIEGEATPRRLNNLWMLLLFQLSKVCIDSRPEVRNGANQTLFRTIGMNGNLLNIHTWHACIWEILFPLLNDVKLAAIDARNIEESQAAAGPSETDRESVGFMMHHSRNTAEKQWDETKVLVLLGTSGIFHDFLDKLTELEDFSSAWILLLAHFEDSTLRSGAEVSLASIKSLKNITTLAESSSNIELWQKAWQSWERIGLGIANGEQDNQALSISTIADSKSLTTSLEVGNLNEISDSFTQDTLIILANTFTDLHPAIKVDFGLEEVQRLLRVLRELMIYSSSPQYRPDIDHLSPLQEAILDALCSIDMTVDAVAAILNDLADYMSLAFLSPNHDSLEKLVSATPIPPSQRKHSTVTYIALNKKCTKLVLDIFKRFSNELELYRQGVYVKIIAALGIPMKLKYDCPPSFKHYDEDTPALWKSATTALLEILDIGLLKVREFESDIPSQEYESTWRAVVEVLEGSLLSQSSPPSTMSIEELDIDEHFDIKLLTAVENNIVLHIGHAKVPTELIRKLIDVIKEGSRLYYVDDQANDGADDKPGDMTSMNRSSDLLATVGTIVPVMKETFAYAALRCLFSLCSSDKQDQLDVRQRIAEVTAPVLLDRCEVVLRNYMADQPLLGRCPFPRYLMGKAMVSDGQGILCRPLLETLLLTIFYPFHTLDDIKKLLLGSSRAQIFYLYPTLCKTMVSQDAAVVALIGELLEVAGQAMGLCPKDDNK</sequence>
<feature type="region of interest" description="Disordered" evidence="3">
    <location>
        <begin position="956"/>
        <end position="976"/>
    </location>
</feature>
<feature type="domain" description="Mon2/Sec7/BIG1-like HUS" evidence="4">
    <location>
        <begin position="229"/>
        <end position="382"/>
    </location>
</feature>
<feature type="compositionally biased region" description="Polar residues" evidence="3">
    <location>
        <begin position="682"/>
        <end position="691"/>
    </location>
</feature>
<keyword evidence="8" id="KW-1185">Reference proteome</keyword>
<dbReference type="PANTHER" id="PTHR10663">
    <property type="entry name" value="GUANYL-NUCLEOTIDE EXCHANGE FACTOR"/>
    <property type="match status" value="1"/>
</dbReference>
<keyword evidence="1" id="KW-0813">Transport</keyword>
<dbReference type="GO" id="GO:0005794">
    <property type="term" value="C:Golgi apparatus"/>
    <property type="evidence" value="ECO:0007669"/>
    <property type="project" value="UniProtKB-ARBA"/>
</dbReference>
<dbReference type="Pfam" id="PF12783">
    <property type="entry name" value="Sec7-like_HUS"/>
    <property type="match status" value="1"/>
</dbReference>
<dbReference type="Pfam" id="PF16206">
    <property type="entry name" value="Mon2_C"/>
    <property type="match status" value="2"/>
</dbReference>
<keyword evidence="2" id="KW-0653">Protein transport</keyword>
<dbReference type="InterPro" id="IPR032629">
    <property type="entry name" value="DCB_dom"/>
</dbReference>
<dbReference type="EMBL" id="JAEPRA010000002">
    <property type="protein sequence ID" value="KAG2188094.1"/>
    <property type="molecule type" value="Genomic_DNA"/>
</dbReference>